<evidence type="ECO:0000313" key="2">
    <source>
        <dbReference type="Proteomes" id="UP000053257"/>
    </source>
</evidence>
<dbReference type="HOGENOM" id="CLU_2292695_0_0_1"/>
<gene>
    <name evidence="1" type="ORF">PHLGIDRAFT_483131</name>
</gene>
<keyword evidence="2" id="KW-1185">Reference proteome</keyword>
<organism evidence="1 2">
    <name type="scientific">Phlebiopsis gigantea (strain 11061_1 CR5-6)</name>
    <name type="common">White-rot fungus</name>
    <name type="synonym">Peniophora gigantea</name>
    <dbReference type="NCBI Taxonomy" id="745531"/>
    <lineage>
        <taxon>Eukaryota</taxon>
        <taxon>Fungi</taxon>
        <taxon>Dikarya</taxon>
        <taxon>Basidiomycota</taxon>
        <taxon>Agaricomycotina</taxon>
        <taxon>Agaricomycetes</taxon>
        <taxon>Polyporales</taxon>
        <taxon>Phanerochaetaceae</taxon>
        <taxon>Phlebiopsis</taxon>
    </lineage>
</organism>
<reference evidence="1 2" key="1">
    <citation type="journal article" date="2014" name="PLoS Genet.">
        <title>Analysis of the Phlebiopsis gigantea genome, transcriptome and secretome provides insight into its pioneer colonization strategies of wood.</title>
        <authorList>
            <person name="Hori C."/>
            <person name="Ishida T."/>
            <person name="Igarashi K."/>
            <person name="Samejima M."/>
            <person name="Suzuki H."/>
            <person name="Master E."/>
            <person name="Ferreira P."/>
            <person name="Ruiz-Duenas F.J."/>
            <person name="Held B."/>
            <person name="Canessa P."/>
            <person name="Larrondo L.F."/>
            <person name="Schmoll M."/>
            <person name="Druzhinina I.S."/>
            <person name="Kubicek C.P."/>
            <person name="Gaskell J.A."/>
            <person name="Kersten P."/>
            <person name="St John F."/>
            <person name="Glasner J."/>
            <person name="Sabat G."/>
            <person name="Splinter BonDurant S."/>
            <person name="Syed K."/>
            <person name="Yadav J."/>
            <person name="Mgbeahuruike A.C."/>
            <person name="Kovalchuk A."/>
            <person name="Asiegbu F.O."/>
            <person name="Lackner G."/>
            <person name="Hoffmeister D."/>
            <person name="Rencoret J."/>
            <person name="Gutierrez A."/>
            <person name="Sun H."/>
            <person name="Lindquist E."/>
            <person name="Barry K."/>
            <person name="Riley R."/>
            <person name="Grigoriev I.V."/>
            <person name="Henrissat B."/>
            <person name="Kues U."/>
            <person name="Berka R.M."/>
            <person name="Martinez A.T."/>
            <person name="Covert S.F."/>
            <person name="Blanchette R.A."/>
            <person name="Cullen D."/>
        </authorList>
    </citation>
    <scope>NUCLEOTIDE SEQUENCE [LARGE SCALE GENOMIC DNA]</scope>
    <source>
        <strain evidence="1 2">11061_1 CR5-6</strain>
    </source>
</reference>
<evidence type="ECO:0000313" key="1">
    <source>
        <dbReference type="EMBL" id="KIP05830.1"/>
    </source>
</evidence>
<dbReference type="AlphaFoldDB" id="A0A0C3S930"/>
<dbReference type="EMBL" id="KN840532">
    <property type="protein sequence ID" value="KIP05830.1"/>
    <property type="molecule type" value="Genomic_DNA"/>
</dbReference>
<name>A0A0C3S930_PHLG1</name>
<dbReference type="Proteomes" id="UP000053257">
    <property type="component" value="Unassembled WGS sequence"/>
</dbReference>
<proteinExistence type="predicted"/>
<sequence length="101" mass="11650">MPSRRNIFVYGSRKSALQIHTLLKISFRWMSATPSYVTMANLQCPRSKWSFRTAGLLPGCGGACTSRRKCDHCRIPRQQHCKVSRFAEITRCRFQNLEGVR</sequence>
<protein>
    <submittedName>
        <fullName evidence="1">Uncharacterized protein</fullName>
    </submittedName>
</protein>
<accession>A0A0C3S930</accession>